<evidence type="ECO:0000313" key="6">
    <source>
        <dbReference type="EMBL" id="BAT62466.1"/>
    </source>
</evidence>
<keyword evidence="4 5" id="KW-0472">Membrane</keyword>
<dbReference type="EMBL" id="LC056014">
    <property type="protein sequence ID" value="BAT62466.1"/>
    <property type="molecule type" value="mRNA"/>
</dbReference>
<organism evidence="6">
    <name type="scientific">Osedax japonicus</name>
    <dbReference type="NCBI Taxonomy" id="385425"/>
    <lineage>
        <taxon>Eukaryota</taxon>
        <taxon>Metazoa</taxon>
        <taxon>Spiralia</taxon>
        <taxon>Lophotrochozoa</taxon>
        <taxon>Annelida</taxon>
        <taxon>Polychaeta</taxon>
        <taxon>Sedentaria</taxon>
        <taxon>Canalipalpata</taxon>
        <taxon>Sabellida</taxon>
        <taxon>Siboglinidae</taxon>
        <taxon>Osedax</taxon>
    </lineage>
</organism>
<dbReference type="PANTHER" id="PTHR11785:SF528">
    <property type="entry name" value="AMINO ACID TRANSPORTER PROTEIN JHI-21"/>
    <property type="match status" value="1"/>
</dbReference>
<reference evidence="6" key="1">
    <citation type="submission" date="2015-05" db="EMBL/GenBank/DDBJ databases">
        <title>Function and evolution of the root in the bone-eating worm Osedax japonicus.</title>
        <authorList>
            <person name="Miyamoto N."/>
            <person name="Yoshida M."/>
            <person name="Koga H."/>
            <person name="Fujiwara Y."/>
        </authorList>
    </citation>
    <scope>NUCLEOTIDE SEQUENCE</scope>
</reference>
<feature type="non-terminal residue" evidence="6">
    <location>
        <position position="234"/>
    </location>
</feature>
<dbReference type="InterPro" id="IPR050598">
    <property type="entry name" value="AminoAcid_Transporter"/>
</dbReference>
<dbReference type="Gene3D" id="1.20.1740.10">
    <property type="entry name" value="Amino acid/polyamine transporter I"/>
    <property type="match status" value="1"/>
</dbReference>
<evidence type="ECO:0000256" key="3">
    <source>
        <dbReference type="ARBA" id="ARBA00022989"/>
    </source>
</evidence>
<gene>
    <name evidence="6" type="primary">Oja-slc7a-1</name>
</gene>
<keyword evidence="3 5" id="KW-1133">Transmembrane helix</keyword>
<keyword evidence="2 5" id="KW-0812">Transmembrane</keyword>
<protein>
    <submittedName>
        <fullName evidence="6">Solute carrier family 7</fullName>
    </submittedName>
</protein>
<dbReference type="GO" id="GO:0015179">
    <property type="term" value="F:L-amino acid transmembrane transporter activity"/>
    <property type="evidence" value="ECO:0007669"/>
    <property type="project" value="TreeGrafter"/>
</dbReference>
<proteinExistence type="evidence at transcript level"/>
<evidence type="ECO:0000256" key="1">
    <source>
        <dbReference type="ARBA" id="ARBA00004141"/>
    </source>
</evidence>
<dbReference type="InterPro" id="IPR002293">
    <property type="entry name" value="AA/rel_permease1"/>
</dbReference>
<comment type="subcellular location">
    <subcellularLocation>
        <location evidence="1">Membrane</location>
        <topology evidence="1">Multi-pass membrane protein</topology>
    </subcellularLocation>
</comment>
<feature type="transmembrane region" description="Helical" evidence="5">
    <location>
        <begin position="133"/>
        <end position="152"/>
    </location>
</feature>
<dbReference type="Pfam" id="PF13520">
    <property type="entry name" value="AA_permease_2"/>
    <property type="match status" value="1"/>
</dbReference>
<evidence type="ECO:0000256" key="5">
    <source>
        <dbReference type="SAM" id="Phobius"/>
    </source>
</evidence>
<sequence length="234" mass="26039">NPGNIAIAVFAGMYSYGGWRHLFGLIEEIRRPERTLPRASILSILFIIVIYILTNVSYLAAMQPEVMSQSKAVAMTFASKTMGRLANFIPFMVATSTIGALNCSILGGSRVAFAAARDGLFPASLAMLNKKYLTPWMAMISISSISFVYLFISDALTLIEYQAFIAVPDCRGLRSGVHEIQETQSTSTIQTTNYHTNNLWTIHQLSHASRILQKSNWKLYFIFDSVIWNPGILV</sequence>
<feature type="transmembrane region" description="Helical" evidence="5">
    <location>
        <begin position="88"/>
        <end position="113"/>
    </location>
</feature>
<accession>A0A0S3Q2B0</accession>
<dbReference type="AlphaFoldDB" id="A0A0S3Q2B0"/>
<evidence type="ECO:0000256" key="4">
    <source>
        <dbReference type="ARBA" id="ARBA00023136"/>
    </source>
</evidence>
<feature type="non-terminal residue" evidence="6">
    <location>
        <position position="1"/>
    </location>
</feature>
<evidence type="ECO:0000256" key="2">
    <source>
        <dbReference type="ARBA" id="ARBA00022692"/>
    </source>
</evidence>
<feature type="transmembrane region" description="Helical" evidence="5">
    <location>
        <begin position="41"/>
        <end position="61"/>
    </location>
</feature>
<dbReference type="PANTHER" id="PTHR11785">
    <property type="entry name" value="AMINO ACID TRANSPORTER"/>
    <property type="match status" value="1"/>
</dbReference>
<dbReference type="GO" id="GO:0016020">
    <property type="term" value="C:membrane"/>
    <property type="evidence" value="ECO:0007669"/>
    <property type="project" value="UniProtKB-SubCell"/>
</dbReference>
<name>A0A0S3Q2B0_9ANNE</name>